<feature type="compositionally biased region" description="Polar residues" evidence="1">
    <location>
        <begin position="110"/>
        <end position="120"/>
    </location>
</feature>
<dbReference type="EMBL" id="RYZH01000028">
    <property type="protein sequence ID" value="RUL86944.1"/>
    <property type="molecule type" value="Genomic_DNA"/>
</dbReference>
<evidence type="ECO:0000256" key="1">
    <source>
        <dbReference type="SAM" id="MobiDB-lite"/>
    </source>
</evidence>
<reference evidence="2 3" key="2">
    <citation type="submission" date="2019-01" db="EMBL/GenBank/DDBJ databases">
        <title>Tautonia sociabilis, a novel thermotolerant planctomycete of Isosphaeraceae family, isolated from a 4000 m deep subterranean habitat.</title>
        <authorList>
            <person name="Kovaleva O.L."/>
            <person name="Elcheninov A.G."/>
            <person name="Van Heerden E."/>
            <person name="Toshchakov S.V."/>
            <person name="Novikov A."/>
            <person name="Bonch-Osmolovskaya E.A."/>
            <person name="Kublanov I.V."/>
        </authorList>
    </citation>
    <scope>NUCLEOTIDE SEQUENCE [LARGE SCALE GENOMIC DNA]</scope>
    <source>
        <strain evidence="2 3">GM2012</strain>
    </source>
</reference>
<organism evidence="2 3">
    <name type="scientific">Tautonia sociabilis</name>
    <dbReference type="NCBI Taxonomy" id="2080755"/>
    <lineage>
        <taxon>Bacteria</taxon>
        <taxon>Pseudomonadati</taxon>
        <taxon>Planctomycetota</taxon>
        <taxon>Planctomycetia</taxon>
        <taxon>Isosphaerales</taxon>
        <taxon>Isosphaeraceae</taxon>
        <taxon>Tautonia</taxon>
    </lineage>
</organism>
<name>A0A432MHV2_9BACT</name>
<evidence type="ECO:0008006" key="4">
    <source>
        <dbReference type="Google" id="ProtNLM"/>
    </source>
</evidence>
<protein>
    <recommendedName>
        <fullName evidence="4">DUF2802 domain-containing protein</fullName>
    </recommendedName>
</protein>
<feature type="region of interest" description="Disordered" evidence="1">
    <location>
        <begin position="55"/>
        <end position="126"/>
    </location>
</feature>
<sequence length="185" mass="19396">MLTDGPTLVLIVLAAAAVGSGAVAASWRAARRSSIEAGTRFDRLEGRLAAIESALRRPRTDRATAESADRPRARSPRSSPPGRPASTERVDPPGPAPPGPILIAVPDLSGSRQGVGTQAESARRASAVADLSRRFGRIWELADTGASADRIASTTGRPVGEVQLVLDLRRRLIDGPALRDGEVPE</sequence>
<comment type="caution">
    <text evidence="2">The sequence shown here is derived from an EMBL/GenBank/DDBJ whole genome shotgun (WGS) entry which is preliminary data.</text>
</comment>
<dbReference type="RefSeq" id="WP_126726279.1">
    <property type="nucleotide sequence ID" value="NZ_RYZH01000028.1"/>
</dbReference>
<dbReference type="OrthoDB" id="292697at2"/>
<dbReference type="AlphaFoldDB" id="A0A432MHV2"/>
<evidence type="ECO:0000313" key="2">
    <source>
        <dbReference type="EMBL" id="RUL86944.1"/>
    </source>
</evidence>
<dbReference type="Proteomes" id="UP000280296">
    <property type="component" value="Unassembled WGS sequence"/>
</dbReference>
<gene>
    <name evidence="2" type="ORF">TsocGM_14990</name>
</gene>
<proteinExistence type="predicted"/>
<feature type="compositionally biased region" description="Basic and acidic residues" evidence="1">
    <location>
        <begin position="55"/>
        <end position="72"/>
    </location>
</feature>
<accession>A0A432MHV2</accession>
<keyword evidence="3" id="KW-1185">Reference proteome</keyword>
<reference evidence="2 3" key="1">
    <citation type="submission" date="2018-12" db="EMBL/GenBank/DDBJ databases">
        <authorList>
            <person name="Toschakov S.V."/>
        </authorList>
    </citation>
    <scope>NUCLEOTIDE SEQUENCE [LARGE SCALE GENOMIC DNA]</scope>
    <source>
        <strain evidence="2 3">GM2012</strain>
    </source>
</reference>
<evidence type="ECO:0000313" key="3">
    <source>
        <dbReference type="Proteomes" id="UP000280296"/>
    </source>
</evidence>